<dbReference type="PANTHER" id="PTHR37419:SF8">
    <property type="entry name" value="TOXIN YJJJ"/>
    <property type="match status" value="1"/>
</dbReference>
<name>A0A014PU55_9GAMM</name>
<dbReference type="RefSeq" id="WP_034939650.1">
    <property type="nucleotide sequence ID" value="NZ_JFHN01000062.1"/>
</dbReference>
<reference evidence="5 6" key="1">
    <citation type="submission" date="2014-02" db="EMBL/GenBank/DDBJ databases">
        <title>Draft genome of Erwinia mallotivora strain BT-MARDI, a papaya dieback pathogen.</title>
        <authorList>
            <person name="Redzuan R."/>
            <person name="Abu Bakar N."/>
            <person name="Badrun R."/>
            <person name="Mohd Raih M.F."/>
            <person name="Rozano L."/>
            <person name="Mat Amin N."/>
        </authorList>
    </citation>
    <scope>NUCLEOTIDE SEQUENCE [LARGE SCALE GENOMIC DNA]</scope>
    <source>
        <strain evidence="5 6">BT-MARDI</strain>
    </source>
</reference>
<dbReference type="GO" id="GO:0004674">
    <property type="term" value="F:protein serine/threonine kinase activity"/>
    <property type="evidence" value="ECO:0007669"/>
    <property type="project" value="TreeGrafter"/>
</dbReference>
<evidence type="ECO:0000256" key="3">
    <source>
        <dbReference type="ARBA" id="ARBA00022777"/>
    </source>
</evidence>
<protein>
    <submittedName>
        <fullName evidence="5">Transcriptional regulator</fullName>
    </submittedName>
</protein>
<evidence type="ECO:0000256" key="2">
    <source>
        <dbReference type="ARBA" id="ARBA00022679"/>
    </source>
</evidence>
<dbReference type="GO" id="GO:0005829">
    <property type="term" value="C:cytosol"/>
    <property type="evidence" value="ECO:0007669"/>
    <property type="project" value="TreeGrafter"/>
</dbReference>
<dbReference type="PANTHER" id="PTHR37419">
    <property type="entry name" value="SERINE/THREONINE-PROTEIN KINASE TOXIN HIPA"/>
    <property type="match status" value="1"/>
</dbReference>
<sequence length="443" mass="48908">MSDIDALLLPGPMDAAALMARLGVSQATLSRLISAQPQVLKYGRARATRYALLRPLRGESSYPLWQVDEQGRANRAGQLYSIWPAGSCVVQQRDGSWQHFAGLPWYLSDMRPQGFLGRAWGRECARQLDLPEDVRQWSDEHLLMALTSYGSDLSGNWLAGQQSYQRWLQQPEPEPVTRQEKAEAWPLLAQKVLAGEEIGSSAGGEQPKFTCYAEQHSGERAHLLVKFTPAQRNANSQRWCDLLKAEALALQLLAGAGMAAAEASITTLESGQVFLEVVRFDRAGAHGRRGLVSLEAVQAEFCGAQQRWPQALQALLAQKKISSEDAARGTLQWAFGRLIANGDMHSGNLAFFPTSPRLTLTPAYDMLPMSLAPNSAGFMRDTVPVIALDTSVSGTLWRRAMPLAQRYWQTIADSDAWSEGFRQLAGDMQQTLKALLPQIERMA</sequence>
<dbReference type="STRING" id="69222.BG55_17320"/>
<dbReference type="AlphaFoldDB" id="A0A014PU55"/>
<organism evidence="5 6">
    <name type="scientific">Erwinia mallotivora</name>
    <dbReference type="NCBI Taxonomy" id="69222"/>
    <lineage>
        <taxon>Bacteria</taxon>
        <taxon>Pseudomonadati</taxon>
        <taxon>Pseudomonadota</taxon>
        <taxon>Gammaproteobacteria</taxon>
        <taxon>Enterobacterales</taxon>
        <taxon>Erwiniaceae</taxon>
        <taxon>Erwinia</taxon>
    </lineage>
</organism>
<evidence type="ECO:0000313" key="5">
    <source>
        <dbReference type="EMBL" id="EXU74377.1"/>
    </source>
</evidence>
<dbReference type="NCBIfam" id="NF007297">
    <property type="entry name" value="PRK09775.1"/>
    <property type="match status" value="1"/>
</dbReference>
<keyword evidence="3" id="KW-0418">Kinase</keyword>
<dbReference type="EMBL" id="JFHN01000062">
    <property type="protein sequence ID" value="EXU74377.1"/>
    <property type="molecule type" value="Genomic_DNA"/>
</dbReference>
<keyword evidence="2" id="KW-0808">Transferase</keyword>
<keyword evidence="6" id="KW-1185">Reference proteome</keyword>
<dbReference type="OrthoDB" id="8555656at2"/>
<comment type="caution">
    <text evidence="5">The sequence shown here is derived from an EMBL/GenBank/DDBJ whole genome shotgun (WGS) entry which is preliminary data.</text>
</comment>
<evidence type="ECO:0000259" key="4">
    <source>
        <dbReference type="Pfam" id="PF07804"/>
    </source>
</evidence>
<dbReference type="InterPro" id="IPR052028">
    <property type="entry name" value="HipA_Ser/Thr_kinase"/>
</dbReference>
<accession>A0A014PU55</accession>
<proteinExistence type="inferred from homology"/>
<dbReference type="PATRIC" id="fig|69222.5.peg.3529"/>
<dbReference type="Pfam" id="PF07804">
    <property type="entry name" value="HipA_C"/>
    <property type="match status" value="1"/>
</dbReference>
<evidence type="ECO:0000313" key="6">
    <source>
        <dbReference type="Proteomes" id="UP000019918"/>
    </source>
</evidence>
<gene>
    <name evidence="5" type="ORF">BG55_17320</name>
</gene>
<dbReference type="InterPro" id="IPR012893">
    <property type="entry name" value="HipA-like_C"/>
</dbReference>
<dbReference type="Proteomes" id="UP000019918">
    <property type="component" value="Unassembled WGS sequence"/>
</dbReference>
<feature type="domain" description="HipA-like C-terminal" evidence="4">
    <location>
        <begin position="200"/>
        <end position="413"/>
    </location>
</feature>
<comment type="similarity">
    <text evidence="1">Belongs to the HipA Ser/Thr kinase family.</text>
</comment>
<evidence type="ECO:0000256" key="1">
    <source>
        <dbReference type="ARBA" id="ARBA00010164"/>
    </source>
</evidence>